<dbReference type="Pfam" id="PF07690">
    <property type="entry name" value="MFS_1"/>
    <property type="match status" value="1"/>
</dbReference>
<evidence type="ECO:0000256" key="5">
    <source>
        <dbReference type="ARBA" id="ARBA00023136"/>
    </source>
</evidence>
<keyword evidence="9" id="KW-1185">Reference proteome</keyword>
<dbReference type="Gene3D" id="1.20.1250.20">
    <property type="entry name" value="MFS general substrate transporter like domains"/>
    <property type="match status" value="1"/>
</dbReference>
<feature type="transmembrane region" description="Helical" evidence="6">
    <location>
        <begin position="104"/>
        <end position="123"/>
    </location>
</feature>
<dbReference type="InterPro" id="IPR020846">
    <property type="entry name" value="MFS_dom"/>
</dbReference>
<dbReference type="InterPro" id="IPR011701">
    <property type="entry name" value="MFS"/>
</dbReference>
<dbReference type="PANTHER" id="PTHR43791:SF97">
    <property type="entry name" value="ALLANTOATE TRANSPORTER, PUTATIVE (AFU_ORTHOLOGUE AFUA_1G14700)-RELATED"/>
    <property type="match status" value="1"/>
</dbReference>
<feature type="transmembrane region" description="Helical" evidence="6">
    <location>
        <begin position="63"/>
        <end position="84"/>
    </location>
</feature>
<feature type="transmembrane region" description="Helical" evidence="6">
    <location>
        <begin position="195"/>
        <end position="217"/>
    </location>
</feature>
<keyword evidence="5 6" id="KW-0472">Membrane</keyword>
<dbReference type="PANTHER" id="PTHR43791">
    <property type="entry name" value="PERMEASE-RELATED"/>
    <property type="match status" value="1"/>
</dbReference>
<feature type="transmembrane region" description="Helical" evidence="6">
    <location>
        <begin position="362"/>
        <end position="380"/>
    </location>
</feature>
<keyword evidence="3 6" id="KW-0812">Transmembrane</keyword>
<feature type="domain" description="Major facilitator superfamily (MFS) profile" evidence="7">
    <location>
        <begin position="67"/>
        <end position="515"/>
    </location>
</feature>
<dbReference type="Proteomes" id="UP000664132">
    <property type="component" value="Unassembled WGS sequence"/>
</dbReference>
<reference evidence="8" key="1">
    <citation type="submission" date="2021-02" db="EMBL/GenBank/DDBJ databases">
        <title>Genome sequence Cadophora malorum strain M34.</title>
        <authorList>
            <person name="Stefanovic E."/>
            <person name="Vu D."/>
            <person name="Scully C."/>
            <person name="Dijksterhuis J."/>
            <person name="Roader J."/>
            <person name="Houbraken J."/>
        </authorList>
    </citation>
    <scope>NUCLEOTIDE SEQUENCE</scope>
    <source>
        <strain evidence="8">M34</strain>
    </source>
</reference>
<evidence type="ECO:0000256" key="3">
    <source>
        <dbReference type="ARBA" id="ARBA00022692"/>
    </source>
</evidence>
<dbReference type="PROSITE" id="PS50850">
    <property type="entry name" value="MFS"/>
    <property type="match status" value="1"/>
</dbReference>
<dbReference type="InterPro" id="IPR036259">
    <property type="entry name" value="MFS_trans_sf"/>
</dbReference>
<protein>
    <recommendedName>
        <fullName evidence="7">Major facilitator superfamily (MFS) profile domain-containing protein</fullName>
    </recommendedName>
</protein>
<feature type="transmembrane region" description="Helical" evidence="6">
    <location>
        <begin position="392"/>
        <end position="410"/>
    </location>
</feature>
<sequence>MSSSATTGFEVGSLPPKAPSIDVYDAKVAANEASDDVAAAYAGQLEGENAWTRKEQVRLRWKIDLRLIAILWFNVTLGAIDKVTTATGAVYGMLDDCNLTGNRYSWVGSVFYFGYMFGCFPSAGVLQRLPIAKTMFGASVLWGCVLIGTGFANNFPTLIALRLLLGCLEAPIVPGNFLIISMWYTRKEQPLRTGLMYTGLSVLIKGPLGFAIGAIPGDGKWRYMFWITGAITIAWGFIIGYVLPDSPVKAKFISEREKAIHIERMRADQTGIENKTFKREQMMEAFRDPKPWLMFMFNIFISIPNGGLTNFSPLIVKGMGWTSQQAVLLTMPSGIVQTISSYICNGGVFLCAIYLPGKQVRTGFIVFGILVGMIASVFLYTLPLHAYNSRLGAMFVSYFYLGPYVVSLGLNAANTAGHTKKVTVNALIFIAYCVSNIIGPQFFKKEQAPLYVLGMASILGSYVLSLISIGLYCFYCLYENKRRDRVDAAATETVHQDTDFKDLTDMENLHFRYFF</sequence>
<dbReference type="AlphaFoldDB" id="A0A8H7WI99"/>
<feature type="transmembrane region" description="Helical" evidence="6">
    <location>
        <begin position="335"/>
        <end position="355"/>
    </location>
</feature>
<evidence type="ECO:0000256" key="4">
    <source>
        <dbReference type="ARBA" id="ARBA00022989"/>
    </source>
</evidence>
<keyword evidence="2" id="KW-0813">Transport</keyword>
<feature type="transmembrane region" description="Helical" evidence="6">
    <location>
        <begin position="159"/>
        <end position="183"/>
    </location>
</feature>
<dbReference type="OrthoDB" id="6730379at2759"/>
<gene>
    <name evidence="8" type="ORF">IFR04_001561</name>
</gene>
<feature type="transmembrane region" description="Helical" evidence="6">
    <location>
        <begin position="449"/>
        <end position="475"/>
    </location>
</feature>
<evidence type="ECO:0000313" key="9">
    <source>
        <dbReference type="Proteomes" id="UP000664132"/>
    </source>
</evidence>
<evidence type="ECO:0000256" key="1">
    <source>
        <dbReference type="ARBA" id="ARBA00004141"/>
    </source>
</evidence>
<name>A0A8H7WI99_9HELO</name>
<feature type="transmembrane region" description="Helical" evidence="6">
    <location>
        <begin position="422"/>
        <end position="443"/>
    </location>
</feature>
<dbReference type="GO" id="GO:0022857">
    <property type="term" value="F:transmembrane transporter activity"/>
    <property type="evidence" value="ECO:0007669"/>
    <property type="project" value="InterPro"/>
</dbReference>
<dbReference type="SUPFAM" id="SSF103473">
    <property type="entry name" value="MFS general substrate transporter"/>
    <property type="match status" value="1"/>
</dbReference>
<proteinExistence type="predicted"/>
<keyword evidence="4 6" id="KW-1133">Transmembrane helix</keyword>
<feature type="transmembrane region" description="Helical" evidence="6">
    <location>
        <begin position="292"/>
        <end position="315"/>
    </location>
</feature>
<evidence type="ECO:0000256" key="2">
    <source>
        <dbReference type="ARBA" id="ARBA00022448"/>
    </source>
</evidence>
<dbReference type="EMBL" id="JAFJYH010000011">
    <property type="protein sequence ID" value="KAG4425411.1"/>
    <property type="molecule type" value="Genomic_DNA"/>
</dbReference>
<evidence type="ECO:0000256" key="6">
    <source>
        <dbReference type="SAM" id="Phobius"/>
    </source>
</evidence>
<feature type="transmembrane region" description="Helical" evidence="6">
    <location>
        <begin position="223"/>
        <end position="243"/>
    </location>
</feature>
<organism evidence="8 9">
    <name type="scientific">Cadophora malorum</name>
    <dbReference type="NCBI Taxonomy" id="108018"/>
    <lineage>
        <taxon>Eukaryota</taxon>
        <taxon>Fungi</taxon>
        <taxon>Dikarya</taxon>
        <taxon>Ascomycota</taxon>
        <taxon>Pezizomycotina</taxon>
        <taxon>Leotiomycetes</taxon>
        <taxon>Helotiales</taxon>
        <taxon>Ploettnerulaceae</taxon>
        <taxon>Cadophora</taxon>
    </lineage>
</organism>
<accession>A0A8H7WI99</accession>
<dbReference type="GO" id="GO:0016020">
    <property type="term" value="C:membrane"/>
    <property type="evidence" value="ECO:0007669"/>
    <property type="project" value="UniProtKB-SubCell"/>
</dbReference>
<feature type="transmembrane region" description="Helical" evidence="6">
    <location>
        <begin position="135"/>
        <end position="153"/>
    </location>
</feature>
<evidence type="ECO:0000259" key="7">
    <source>
        <dbReference type="PROSITE" id="PS50850"/>
    </source>
</evidence>
<comment type="caution">
    <text evidence="8">The sequence shown here is derived from an EMBL/GenBank/DDBJ whole genome shotgun (WGS) entry which is preliminary data.</text>
</comment>
<evidence type="ECO:0000313" key="8">
    <source>
        <dbReference type="EMBL" id="KAG4425411.1"/>
    </source>
</evidence>
<comment type="subcellular location">
    <subcellularLocation>
        <location evidence="1">Membrane</location>
        <topology evidence="1">Multi-pass membrane protein</topology>
    </subcellularLocation>
</comment>